<feature type="DNA-binding region" description="H-T-H motif" evidence="4">
    <location>
        <begin position="36"/>
        <end position="55"/>
    </location>
</feature>
<sequence length="233" mass="26950">MKRERLTRAQRKEQTLERLLEAARTMFVKKGLAATSVEDIAGAAGYTRGAFYSNFDGKSELLLELMRRDHDRAQTNLRAMMEEGGTREQIKARATTYYSRLDYDGFPLWVEATLLACRDDEFQKRFNAFRQEKLDQVGAYIRTFWERDGRQLPLQADALALGLESLRDGMQLFRMCHPQMVSDEAMQTMIAGLFSCLWMRQSEEIRRADHRARVSDPGGGRRMPTVRAENIHD</sequence>
<organism evidence="7 8">
    <name type="scientific">Paraburkholderia terrae</name>
    <dbReference type="NCBI Taxonomy" id="311230"/>
    <lineage>
        <taxon>Bacteria</taxon>
        <taxon>Pseudomonadati</taxon>
        <taxon>Pseudomonadota</taxon>
        <taxon>Betaproteobacteria</taxon>
        <taxon>Burkholderiales</taxon>
        <taxon>Burkholderiaceae</taxon>
        <taxon>Paraburkholderia</taxon>
    </lineage>
</organism>
<reference evidence="7 8" key="1">
    <citation type="submission" date="2018-01" db="EMBL/GenBank/DDBJ databases">
        <title>Species boundaries and ecological features among Paraburkholderia terrae DSMZ17804T, P. hospita DSMZ17164T and P. caribensis DSMZ13236T.</title>
        <authorList>
            <person name="Pratama A.A."/>
        </authorList>
    </citation>
    <scope>NUCLEOTIDE SEQUENCE [LARGE SCALE GENOMIC DNA]</scope>
    <source>
        <strain evidence="7 8">DSM 17804</strain>
    </source>
</reference>
<dbReference type="PROSITE" id="PS50977">
    <property type="entry name" value="HTH_TETR_2"/>
    <property type="match status" value="1"/>
</dbReference>
<dbReference type="SUPFAM" id="SSF46689">
    <property type="entry name" value="Homeodomain-like"/>
    <property type="match status" value="1"/>
</dbReference>
<dbReference type="InterPro" id="IPR009057">
    <property type="entry name" value="Homeodomain-like_sf"/>
</dbReference>
<protein>
    <submittedName>
        <fullName evidence="7">TetR/AcrR family transcriptional regulator</fullName>
    </submittedName>
</protein>
<gene>
    <name evidence="7" type="ORF">C2L65_42810</name>
</gene>
<dbReference type="PRINTS" id="PR00455">
    <property type="entry name" value="HTHTETR"/>
</dbReference>
<evidence type="ECO:0000256" key="4">
    <source>
        <dbReference type="PROSITE-ProRule" id="PRU00335"/>
    </source>
</evidence>
<dbReference type="AlphaFoldDB" id="A0A2I8F400"/>
<dbReference type="GO" id="GO:0003677">
    <property type="term" value="F:DNA binding"/>
    <property type="evidence" value="ECO:0007669"/>
    <property type="project" value="UniProtKB-UniRule"/>
</dbReference>
<dbReference type="RefSeq" id="WP_081921379.1">
    <property type="nucleotide sequence ID" value="NZ_CP026114.1"/>
</dbReference>
<dbReference type="SUPFAM" id="SSF48498">
    <property type="entry name" value="Tetracyclin repressor-like, C-terminal domain"/>
    <property type="match status" value="1"/>
</dbReference>
<dbReference type="PANTHER" id="PTHR47506">
    <property type="entry name" value="TRANSCRIPTIONAL REGULATORY PROTEIN"/>
    <property type="match status" value="1"/>
</dbReference>
<evidence type="ECO:0000256" key="3">
    <source>
        <dbReference type="ARBA" id="ARBA00023163"/>
    </source>
</evidence>
<evidence type="ECO:0000256" key="1">
    <source>
        <dbReference type="ARBA" id="ARBA00023015"/>
    </source>
</evidence>
<dbReference type="Gene3D" id="1.10.357.10">
    <property type="entry name" value="Tetracycline Repressor, domain 2"/>
    <property type="match status" value="1"/>
</dbReference>
<evidence type="ECO:0000256" key="2">
    <source>
        <dbReference type="ARBA" id="ARBA00023125"/>
    </source>
</evidence>
<keyword evidence="1" id="KW-0805">Transcription regulation</keyword>
<dbReference type="OrthoDB" id="7252896at2"/>
<evidence type="ECO:0000256" key="5">
    <source>
        <dbReference type="SAM" id="MobiDB-lite"/>
    </source>
</evidence>
<feature type="domain" description="HTH tetR-type" evidence="6">
    <location>
        <begin position="13"/>
        <end position="73"/>
    </location>
</feature>
<proteinExistence type="predicted"/>
<evidence type="ECO:0000313" key="7">
    <source>
        <dbReference type="EMBL" id="AUT66430.1"/>
    </source>
</evidence>
<dbReference type="InterPro" id="IPR036271">
    <property type="entry name" value="Tet_transcr_reg_TetR-rel_C_sf"/>
</dbReference>
<dbReference type="KEGG" id="pter:C2L65_42810"/>
<keyword evidence="2 4" id="KW-0238">DNA-binding</keyword>
<feature type="region of interest" description="Disordered" evidence="5">
    <location>
        <begin position="209"/>
        <end position="233"/>
    </location>
</feature>
<dbReference type="PANTHER" id="PTHR47506:SF7">
    <property type="entry name" value="TRANSCRIPTIONAL REGULATORY PROTEIN"/>
    <property type="match status" value="1"/>
</dbReference>
<evidence type="ECO:0000313" key="8">
    <source>
        <dbReference type="Proteomes" id="UP000243502"/>
    </source>
</evidence>
<dbReference type="EMBL" id="CP026114">
    <property type="protein sequence ID" value="AUT66430.1"/>
    <property type="molecule type" value="Genomic_DNA"/>
</dbReference>
<dbReference type="Proteomes" id="UP000243502">
    <property type="component" value="Chromosome 4"/>
</dbReference>
<accession>A0A2I8F400</accession>
<evidence type="ECO:0000259" key="6">
    <source>
        <dbReference type="PROSITE" id="PS50977"/>
    </source>
</evidence>
<dbReference type="InterPro" id="IPR001647">
    <property type="entry name" value="HTH_TetR"/>
</dbReference>
<dbReference type="Pfam" id="PF00440">
    <property type="entry name" value="TetR_N"/>
    <property type="match status" value="1"/>
</dbReference>
<keyword evidence="3" id="KW-0804">Transcription</keyword>
<name>A0A2I8F400_9BURK</name>